<evidence type="ECO:0000313" key="3">
    <source>
        <dbReference type="Proteomes" id="UP000253805"/>
    </source>
</evidence>
<dbReference type="EMBL" id="PPUT01000045">
    <property type="protein sequence ID" value="RDC41289.1"/>
    <property type="molecule type" value="Genomic_DNA"/>
</dbReference>
<keyword evidence="1" id="KW-0472">Membrane</keyword>
<dbReference type="AlphaFoldDB" id="A0A369NV20"/>
<accession>A0A369NV20</accession>
<reference evidence="2 3" key="1">
    <citation type="journal article" date="2018" name="Elife">
        <title>Discovery and characterization of a prevalent human gut bacterial enzyme sufficient for the inactivation of a family of plant toxins.</title>
        <authorList>
            <person name="Koppel N."/>
            <person name="Bisanz J.E."/>
            <person name="Pandelia M.E."/>
            <person name="Turnbaugh P.J."/>
            <person name="Balskus E.P."/>
        </authorList>
    </citation>
    <scope>NUCLEOTIDE SEQUENCE [LARGE SCALE GENOMIC DNA]</scope>
    <source>
        <strain evidence="2 3">OB21 GAM 11</strain>
    </source>
</reference>
<dbReference type="Proteomes" id="UP000253805">
    <property type="component" value="Unassembled WGS sequence"/>
</dbReference>
<organism evidence="2 3">
    <name type="scientific">Adlercreutzia equolifaciens subsp. celatus</name>
    <dbReference type="NCBI Taxonomy" id="394340"/>
    <lineage>
        <taxon>Bacteria</taxon>
        <taxon>Bacillati</taxon>
        <taxon>Actinomycetota</taxon>
        <taxon>Coriobacteriia</taxon>
        <taxon>Eggerthellales</taxon>
        <taxon>Eggerthellaceae</taxon>
        <taxon>Adlercreutzia</taxon>
    </lineage>
</organism>
<proteinExistence type="predicted"/>
<dbReference type="RefSeq" id="WP_114549737.1">
    <property type="nucleotide sequence ID" value="NZ_PPUT01000045.1"/>
</dbReference>
<name>A0A369NV20_9ACTN</name>
<feature type="transmembrane region" description="Helical" evidence="1">
    <location>
        <begin position="47"/>
        <end position="68"/>
    </location>
</feature>
<gene>
    <name evidence="2" type="ORF">C1850_11205</name>
</gene>
<keyword evidence="1" id="KW-1133">Transmembrane helix</keyword>
<protein>
    <submittedName>
        <fullName evidence="2">Uncharacterized protein</fullName>
    </submittedName>
</protein>
<keyword evidence="1" id="KW-0812">Transmembrane</keyword>
<sequence>MDAVLDVLLVLSLAGVIAYAFAVYEALKIMTAWAKARWRDEWGKRPLILKLPPRALTAVLVLCFLAVAL</sequence>
<evidence type="ECO:0000313" key="2">
    <source>
        <dbReference type="EMBL" id="RDC41289.1"/>
    </source>
</evidence>
<comment type="caution">
    <text evidence="2">The sequence shown here is derived from an EMBL/GenBank/DDBJ whole genome shotgun (WGS) entry which is preliminary data.</text>
</comment>
<feature type="transmembrane region" description="Helical" evidence="1">
    <location>
        <begin position="6"/>
        <end position="27"/>
    </location>
</feature>
<evidence type="ECO:0000256" key="1">
    <source>
        <dbReference type="SAM" id="Phobius"/>
    </source>
</evidence>